<keyword evidence="9" id="KW-0326">Glycosidase</keyword>
<dbReference type="OrthoDB" id="289937at2"/>
<reference evidence="13 14" key="1">
    <citation type="submission" date="2018-07" db="EMBL/GenBank/DDBJ databases">
        <title>Dyella monticola sp. nov. and Dyella psychrodurans sp. nov. isolated from monsoon evergreen broad-leaved forest soil of Dinghu Mountain, China.</title>
        <authorList>
            <person name="Gao Z."/>
            <person name="Qiu L."/>
        </authorList>
    </citation>
    <scope>NUCLEOTIDE SEQUENCE [LARGE SCALE GENOMIC DNA]</scope>
    <source>
        <strain evidence="13 14">4MSK11</strain>
    </source>
</reference>
<comment type="subcellular location">
    <subcellularLocation>
        <location evidence="2">Periplasm</location>
    </subcellularLocation>
</comment>
<dbReference type="GO" id="GO:0071555">
    <property type="term" value="P:cell wall organization"/>
    <property type="evidence" value="ECO:0007669"/>
    <property type="project" value="UniProtKB-KW"/>
</dbReference>
<evidence type="ECO:0000256" key="9">
    <source>
        <dbReference type="ARBA" id="ARBA00023295"/>
    </source>
</evidence>
<evidence type="ECO:0000256" key="6">
    <source>
        <dbReference type="ARBA" id="ARBA00022764"/>
    </source>
</evidence>
<dbReference type="InterPro" id="IPR051056">
    <property type="entry name" value="Glycosyl_Hydrolase_73"/>
</dbReference>
<dbReference type="GO" id="GO:0071973">
    <property type="term" value="P:bacterial-type flagellum-dependent cell motility"/>
    <property type="evidence" value="ECO:0007669"/>
    <property type="project" value="TreeGrafter"/>
</dbReference>
<keyword evidence="8 13" id="KW-0378">Hydrolase</keyword>
<dbReference type="InterPro" id="IPR013377">
    <property type="entry name" value="FlgJ"/>
</dbReference>
<evidence type="ECO:0000256" key="2">
    <source>
        <dbReference type="ARBA" id="ARBA00004418"/>
    </source>
</evidence>
<name>A0A370X0R9_9GAMM</name>
<dbReference type="NCBIfam" id="TIGR02541">
    <property type="entry name" value="flagell_FlgJ"/>
    <property type="match status" value="1"/>
</dbReference>
<keyword evidence="13" id="KW-0282">Flagellum</keyword>
<dbReference type="Pfam" id="PF01832">
    <property type="entry name" value="Glucosaminidase"/>
    <property type="match status" value="1"/>
</dbReference>
<dbReference type="GO" id="GO:0042597">
    <property type="term" value="C:periplasmic space"/>
    <property type="evidence" value="ECO:0007669"/>
    <property type="project" value="UniProtKB-SubCell"/>
</dbReference>
<sequence>MADIGNAAAQSLSTWTDLSGFGALRHQAESDQNAALPAVARQFESMFTQMLLKSMRDANFGDPLFESQAGDQWQDMYDQQLSLNLSQHGKGLGIAELLIHQLGGHNNSAHAGDPKSATADPSATGLVDDWKQRLYQVADATRSAAHAVASWIPVDAEAFVRELAPQASIVARQLGLSLRTVLAQAALETNWGKHMPTHSDGSSSFNLFGIKAGGGWGGSRVSVPTVEYEGGIAVRKQAQFRSYKSTADSLADYADLISGDPRYAQALGRGDDVVGYARALTEGGYATDPAYVGKVAAIANSPVMRQALDALKKTVSLPTP</sequence>
<comment type="similarity">
    <text evidence="4">In the C-terminal section; belongs to the glycosyl hydrolase 73 family.</text>
</comment>
<organism evidence="13 14">
    <name type="scientific">Dyella psychrodurans</name>
    <dbReference type="NCBI Taxonomy" id="1927960"/>
    <lineage>
        <taxon>Bacteria</taxon>
        <taxon>Pseudomonadati</taxon>
        <taxon>Pseudomonadota</taxon>
        <taxon>Gammaproteobacteria</taxon>
        <taxon>Lysobacterales</taxon>
        <taxon>Rhodanobacteraceae</taxon>
        <taxon>Dyella</taxon>
    </lineage>
</organism>
<evidence type="ECO:0000259" key="12">
    <source>
        <dbReference type="SMART" id="SM00047"/>
    </source>
</evidence>
<dbReference type="PANTHER" id="PTHR33308">
    <property type="entry name" value="PEPTIDOGLYCAN HYDROLASE FLGJ"/>
    <property type="match status" value="1"/>
</dbReference>
<dbReference type="Pfam" id="PF10135">
    <property type="entry name" value="Rod-binding"/>
    <property type="match status" value="1"/>
</dbReference>
<evidence type="ECO:0000313" key="13">
    <source>
        <dbReference type="EMBL" id="RDS81867.1"/>
    </source>
</evidence>
<dbReference type="PRINTS" id="PR01002">
    <property type="entry name" value="FLGFLGJ"/>
</dbReference>
<evidence type="ECO:0000256" key="3">
    <source>
        <dbReference type="ARBA" id="ARBA00006880"/>
    </source>
</evidence>
<dbReference type="GO" id="GO:0004040">
    <property type="term" value="F:amidase activity"/>
    <property type="evidence" value="ECO:0007669"/>
    <property type="project" value="InterPro"/>
</dbReference>
<proteinExistence type="inferred from homology"/>
<dbReference type="SMART" id="SM00047">
    <property type="entry name" value="LYZ2"/>
    <property type="match status" value="1"/>
</dbReference>
<evidence type="ECO:0000256" key="1">
    <source>
        <dbReference type="ARBA" id="ARBA00002954"/>
    </source>
</evidence>
<keyword evidence="13" id="KW-0969">Cilium</keyword>
<evidence type="ECO:0000256" key="10">
    <source>
        <dbReference type="ARBA" id="ARBA00023316"/>
    </source>
</evidence>
<comment type="caution">
    <text evidence="13">The sequence shown here is derived from an EMBL/GenBank/DDBJ whole genome shotgun (WGS) entry which is preliminary data.</text>
</comment>
<accession>A0A370X0R9</accession>
<keyword evidence="7" id="KW-1005">Bacterial flagellum biogenesis</keyword>
<keyword evidence="14" id="KW-1185">Reference proteome</keyword>
<evidence type="ECO:0000256" key="8">
    <source>
        <dbReference type="ARBA" id="ARBA00022801"/>
    </source>
</evidence>
<dbReference type="RefSeq" id="WP_115479023.1">
    <property type="nucleotide sequence ID" value="NZ_QRBF01000006.1"/>
</dbReference>
<keyword evidence="10" id="KW-0961">Cell wall biogenesis/degradation</keyword>
<keyword evidence="13" id="KW-0966">Cell projection</keyword>
<evidence type="ECO:0000256" key="7">
    <source>
        <dbReference type="ARBA" id="ARBA00022795"/>
    </source>
</evidence>
<evidence type="ECO:0000256" key="11">
    <source>
        <dbReference type="ARBA" id="ARBA00030835"/>
    </source>
</evidence>
<gene>
    <name evidence="13" type="primary">flgJ</name>
    <name evidence="13" type="ORF">DWU99_15710</name>
</gene>
<dbReference type="GO" id="GO:0044780">
    <property type="term" value="P:bacterial-type flagellum assembly"/>
    <property type="evidence" value="ECO:0007669"/>
    <property type="project" value="InterPro"/>
</dbReference>
<comment type="similarity">
    <text evidence="3">In the N-terminal section; belongs to the FlgJ family.</text>
</comment>
<dbReference type="Gene3D" id="2.10.70.40">
    <property type="entry name" value="peptidoglycan hydrolase"/>
    <property type="match status" value="1"/>
</dbReference>
<dbReference type="InterPro" id="IPR002901">
    <property type="entry name" value="MGlyc_endo_b_GlcNAc-like_dom"/>
</dbReference>
<evidence type="ECO:0000313" key="14">
    <source>
        <dbReference type="Proteomes" id="UP000255334"/>
    </source>
</evidence>
<dbReference type="Gene3D" id="1.10.530.10">
    <property type="match status" value="1"/>
</dbReference>
<comment type="function">
    <text evidence="1">Flagellum-specific muramidase which hydrolyzes the peptidoglycan layer to assemble the rod structure in the periplasmic space.</text>
</comment>
<feature type="domain" description="Mannosyl-glycoprotein endo-beta-N-acetylglucosamidase-like" evidence="12">
    <location>
        <begin position="152"/>
        <end position="313"/>
    </location>
</feature>
<dbReference type="AlphaFoldDB" id="A0A370X0R9"/>
<evidence type="ECO:0000256" key="5">
    <source>
        <dbReference type="ARBA" id="ARBA00013433"/>
    </source>
</evidence>
<dbReference type="InterPro" id="IPR019301">
    <property type="entry name" value="Flagellar_prot_FlgJ_N"/>
</dbReference>
<dbReference type="GO" id="GO:0016798">
    <property type="term" value="F:hydrolase activity, acting on glycosyl bonds"/>
    <property type="evidence" value="ECO:0007669"/>
    <property type="project" value="UniProtKB-KW"/>
</dbReference>
<dbReference type="Proteomes" id="UP000255334">
    <property type="component" value="Unassembled WGS sequence"/>
</dbReference>
<dbReference type="EMBL" id="QRBF01000006">
    <property type="protein sequence ID" value="RDS81867.1"/>
    <property type="molecule type" value="Genomic_DNA"/>
</dbReference>
<evidence type="ECO:0000256" key="4">
    <source>
        <dbReference type="ARBA" id="ARBA00007974"/>
    </source>
</evidence>
<protein>
    <recommendedName>
        <fullName evidence="5">Peptidoglycan hydrolase FlgJ</fullName>
    </recommendedName>
    <alternativeName>
        <fullName evidence="11">Muramidase FlgJ</fullName>
    </alternativeName>
</protein>
<dbReference type="PANTHER" id="PTHR33308:SF9">
    <property type="entry name" value="PEPTIDOGLYCAN HYDROLASE FLGJ"/>
    <property type="match status" value="1"/>
</dbReference>
<keyword evidence="6" id="KW-0574">Periplasm</keyword>